<sequence>MHRAGPAKVKFSPVAPQYEFGAQDNLKCIALIPAELLSLI</sequence>
<dbReference type="EMBL" id="CP002997">
    <property type="protein sequence ID" value="AEM18599.1"/>
    <property type="molecule type" value="Genomic_DNA"/>
</dbReference>
<protein>
    <submittedName>
        <fullName evidence="1">Uncharacterized protein</fullName>
    </submittedName>
</protein>
<accession>A0A0H3G7E1</accession>
<dbReference type="HOGENOM" id="CLU_3286029_0_0_5"/>
<proteinExistence type="predicted"/>
<gene>
    <name evidence="1" type="ordered locus">BS1330_I1259</name>
</gene>
<evidence type="ECO:0000313" key="2">
    <source>
        <dbReference type="Proteomes" id="UP000007104"/>
    </source>
</evidence>
<dbReference type="KEGG" id="bsi:BS1330_I1259"/>
<dbReference type="KEGG" id="bms:BR1263"/>
<name>A0A0H3G7E1_BRUSU</name>
<evidence type="ECO:0000313" key="1">
    <source>
        <dbReference type="EMBL" id="AEM18599.1"/>
    </source>
</evidence>
<reference evidence="1 2" key="1">
    <citation type="journal article" date="2011" name="J. Bacteriol.">
        <title>Revised genome sequence of Brucella suis 1330.</title>
        <authorList>
            <person name="Tae H."/>
            <person name="Shallom S."/>
            <person name="Settlage R."/>
            <person name="Preston D."/>
            <person name="Adams L.G."/>
            <person name="Garner H.R."/>
        </authorList>
    </citation>
    <scope>NUCLEOTIDE SEQUENCE [LARGE SCALE GENOMIC DNA]</scope>
    <source>
        <strain evidence="1 2">1330</strain>
    </source>
</reference>
<dbReference type="AlphaFoldDB" id="A0A0H3G7E1"/>
<organism evidence="1 2">
    <name type="scientific">Brucella suis biovar 1 (strain 1330)</name>
    <dbReference type="NCBI Taxonomy" id="204722"/>
    <lineage>
        <taxon>Bacteria</taxon>
        <taxon>Pseudomonadati</taxon>
        <taxon>Pseudomonadota</taxon>
        <taxon>Alphaproteobacteria</taxon>
        <taxon>Hyphomicrobiales</taxon>
        <taxon>Brucellaceae</taxon>
        <taxon>Brucella/Ochrobactrum group</taxon>
        <taxon>Brucella</taxon>
    </lineage>
</organism>
<keyword evidence="2" id="KW-1185">Reference proteome</keyword>
<dbReference type="Proteomes" id="UP000007104">
    <property type="component" value="Chromosome I"/>
</dbReference>